<name>A0A4V1MA32_9BACT</name>
<evidence type="ECO:0000313" key="2">
    <source>
        <dbReference type="Proteomes" id="UP000290545"/>
    </source>
</evidence>
<comment type="caution">
    <text evidence="1">The sequence shown here is derived from an EMBL/GenBank/DDBJ whole genome shotgun (WGS) entry which is preliminary data.</text>
</comment>
<dbReference type="AlphaFoldDB" id="A0A4V1MA32"/>
<dbReference type="OrthoDB" id="1147827at2"/>
<accession>A0A4V1MA32</accession>
<protein>
    <submittedName>
        <fullName evidence="1">Uncharacterized protein</fullName>
    </submittedName>
</protein>
<dbReference type="RefSeq" id="WP_129004816.1">
    <property type="nucleotide sequence ID" value="NZ_SDHZ01000002.1"/>
</dbReference>
<keyword evidence="2" id="KW-1185">Reference proteome</keyword>
<proteinExistence type="predicted"/>
<organism evidence="1 2">
    <name type="scientific">Filimonas effusa</name>
    <dbReference type="NCBI Taxonomy" id="2508721"/>
    <lineage>
        <taxon>Bacteria</taxon>
        <taxon>Pseudomonadati</taxon>
        <taxon>Bacteroidota</taxon>
        <taxon>Chitinophagia</taxon>
        <taxon>Chitinophagales</taxon>
        <taxon>Chitinophagaceae</taxon>
        <taxon>Filimonas</taxon>
    </lineage>
</organism>
<dbReference type="EMBL" id="SDHZ01000002">
    <property type="protein sequence ID" value="RXK83764.1"/>
    <property type="molecule type" value="Genomic_DNA"/>
</dbReference>
<sequence length="238" mass="27242">MKRYADLSANFRSSKQSKESIAQLYAFLDETGGAQDKTSLLVRSQVYSLLGYHQKAYDIFVAIADKSNRKDISRLFEMEQLAKSHQDNFALKRKPAPIQHLPELTLNDFVKEDNSAPDEVVFAVSRRNIILGKVFDDKPLLINLERNIALEDVFPQLLTYIKWLGSCKAELIDYYNRNFENNVNEAWYNYLDIFGVRITVAGMHQLTADITCGDEIAQDHLLDISFDGKRIVSMSYDG</sequence>
<reference evidence="1 2" key="1">
    <citation type="submission" date="2019-01" db="EMBL/GenBank/DDBJ databases">
        <title>Filimonas sp. strain TTM-71.</title>
        <authorList>
            <person name="Chen W.-M."/>
        </authorList>
    </citation>
    <scope>NUCLEOTIDE SEQUENCE [LARGE SCALE GENOMIC DNA]</scope>
    <source>
        <strain evidence="1 2">TTM-71</strain>
    </source>
</reference>
<gene>
    <name evidence="1" type="ORF">ESB13_16955</name>
</gene>
<evidence type="ECO:0000313" key="1">
    <source>
        <dbReference type="EMBL" id="RXK83764.1"/>
    </source>
</evidence>
<dbReference type="Proteomes" id="UP000290545">
    <property type="component" value="Unassembled WGS sequence"/>
</dbReference>